<gene>
    <name evidence="1" type="ORF">SK128_002728</name>
</gene>
<dbReference type="EMBL" id="JAXCGZ010022967">
    <property type="protein sequence ID" value="KAK7020133.1"/>
    <property type="molecule type" value="Genomic_DNA"/>
</dbReference>
<comment type="caution">
    <text evidence="1">The sequence shown here is derived from an EMBL/GenBank/DDBJ whole genome shotgun (WGS) entry which is preliminary data.</text>
</comment>
<proteinExistence type="predicted"/>
<feature type="non-terminal residue" evidence="1">
    <location>
        <position position="79"/>
    </location>
</feature>
<dbReference type="AlphaFoldDB" id="A0AAN8WIY9"/>
<name>A0AAN8WIY9_HALRR</name>
<organism evidence="1 2">
    <name type="scientific">Halocaridina rubra</name>
    <name type="common">Hawaiian red shrimp</name>
    <dbReference type="NCBI Taxonomy" id="373956"/>
    <lineage>
        <taxon>Eukaryota</taxon>
        <taxon>Metazoa</taxon>
        <taxon>Ecdysozoa</taxon>
        <taxon>Arthropoda</taxon>
        <taxon>Crustacea</taxon>
        <taxon>Multicrustacea</taxon>
        <taxon>Malacostraca</taxon>
        <taxon>Eumalacostraca</taxon>
        <taxon>Eucarida</taxon>
        <taxon>Decapoda</taxon>
        <taxon>Pleocyemata</taxon>
        <taxon>Caridea</taxon>
        <taxon>Atyoidea</taxon>
        <taxon>Atyidae</taxon>
        <taxon>Halocaridina</taxon>
    </lineage>
</organism>
<protein>
    <submittedName>
        <fullName evidence="1">Uncharacterized protein</fullName>
    </submittedName>
</protein>
<sequence>MHSSSSLTDRFLNIRQFFGRRWMWTFSSVSSARAAKEAAGRGAANRLAAHDQHGSTLDLARAAASFSSTRSLEDPQVAE</sequence>
<keyword evidence="2" id="KW-1185">Reference proteome</keyword>
<accession>A0AAN8WIY9</accession>
<reference evidence="1 2" key="1">
    <citation type="submission" date="2023-11" db="EMBL/GenBank/DDBJ databases">
        <title>Halocaridina rubra genome assembly.</title>
        <authorList>
            <person name="Smith C."/>
        </authorList>
    </citation>
    <scope>NUCLEOTIDE SEQUENCE [LARGE SCALE GENOMIC DNA]</scope>
    <source>
        <strain evidence="1">EP-1</strain>
        <tissue evidence="1">Whole</tissue>
    </source>
</reference>
<evidence type="ECO:0000313" key="1">
    <source>
        <dbReference type="EMBL" id="KAK7020133.1"/>
    </source>
</evidence>
<dbReference type="Proteomes" id="UP001381693">
    <property type="component" value="Unassembled WGS sequence"/>
</dbReference>
<evidence type="ECO:0000313" key="2">
    <source>
        <dbReference type="Proteomes" id="UP001381693"/>
    </source>
</evidence>